<dbReference type="GO" id="GO:0016987">
    <property type="term" value="F:sigma factor activity"/>
    <property type="evidence" value="ECO:0007669"/>
    <property type="project" value="UniProtKB-KW"/>
</dbReference>
<protein>
    <recommendedName>
        <fullName evidence="6">RNA polymerase sigma factor</fullName>
    </recommendedName>
</protein>
<dbReference type="InterPro" id="IPR036388">
    <property type="entry name" value="WH-like_DNA-bd_sf"/>
</dbReference>
<evidence type="ECO:0000313" key="9">
    <source>
        <dbReference type="EMBL" id="MBK9716555.1"/>
    </source>
</evidence>
<dbReference type="Gene3D" id="1.10.10.10">
    <property type="entry name" value="Winged helix-like DNA-binding domain superfamily/Winged helix DNA-binding domain"/>
    <property type="match status" value="1"/>
</dbReference>
<accession>A0A9D7S7D4</accession>
<evidence type="ECO:0000256" key="1">
    <source>
        <dbReference type="ARBA" id="ARBA00010641"/>
    </source>
</evidence>
<evidence type="ECO:0000313" key="10">
    <source>
        <dbReference type="Proteomes" id="UP000808349"/>
    </source>
</evidence>
<dbReference type="InterPro" id="IPR013325">
    <property type="entry name" value="RNA_pol_sigma_r2"/>
</dbReference>
<name>A0A9D7S7D4_9BACT</name>
<dbReference type="InterPro" id="IPR007627">
    <property type="entry name" value="RNA_pol_sigma70_r2"/>
</dbReference>
<dbReference type="PANTHER" id="PTHR43133">
    <property type="entry name" value="RNA POLYMERASE ECF-TYPE SIGMA FACTO"/>
    <property type="match status" value="1"/>
</dbReference>
<dbReference type="GO" id="GO:0006352">
    <property type="term" value="P:DNA-templated transcription initiation"/>
    <property type="evidence" value="ECO:0007669"/>
    <property type="project" value="InterPro"/>
</dbReference>
<keyword evidence="2 6" id="KW-0805">Transcription regulation</keyword>
<keyword evidence="5 6" id="KW-0804">Transcription</keyword>
<dbReference type="EMBL" id="JADKFW010000004">
    <property type="protein sequence ID" value="MBK9716555.1"/>
    <property type="molecule type" value="Genomic_DNA"/>
</dbReference>
<reference evidence="9 10" key="1">
    <citation type="submission" date="2020-10" db="EMBL/GenBank/DDBJ databases">
        <title>Connecting structure to function with the recovery of over 1000 high-quality activated sludge metagenome-assembled genomes encoding full-length rRNA genes using long-read sequencing.</title>
        <authorList>
            <person name="Singleton C.M."/>
            <person name="Petriglieri F."/>
            <person name="Kristensen J.M."/>
            <person name="Kirkegaard R.H."/>
            <person name="Michaelsen T.Y."/>
            <person name="Andersen M.H."/>
            <person name="Karst S.M."/>
            <person name="Dueholm M.S."/>
            <person name="Nielsen P.H."/>
            <person name="Albertsen M."/>
        </authorList>
    </citation>
    <scope>NUCLEOTIDE SEQUENCE [LARGE SCALE GENOMIC DNA]</scope>
    <source>
        <strain evidence="9">Ribe_18-Q3-R11-54_BAT3C.373</strain>
    </source>
</reference>
<keyword evidence="3 6" id="KW-0731">Sigma factor</keyword>
<dbReference type="CDD" id="cd06171">
    <property type="entry name" value="Sigma70_r4"/>
    <property type="match status" value="1"/>
</dbReference>
<dbReference type="AlphaFoldDB" id="A0A9D7S7D4"/>
<dbReference type="Pfam" id="PF08281">
    <property type="entry name" value="Sigma70_r4_2"/>
    <property type="match status" value="1"/>
</dbReference>
<comment type="caution">
    <text evidence="9">The sequence shown here is derived from an EMBL/GenBank/DDBJ whole genome shotgun (WGS) entry which is preliminary data.</text>
</comment>
<evidence type="ECO:0000256" key="2">
    <source>
        <dbReference type="ARBA" id="ARBA00023015"/>
    </source>
</evidence>
<dbReference type="NCBIfam" id="TIGR02937">
    <property type="entry name" value="sigma70-ECF"/>
    <property type="match status" value="1"/>
</dbReference>
<evidence type="ECO:0000256" key="6">
    <source>
        <dbReference type="RuleBase" id="RU000716"/>
    </source>
</evidence>
<sequence>MQTLVDRIKQADQKAYRELYDMFNIPMYNICLRMMNQPEDALDVLQETFIKVFQNIQQLNNGQLLPAWIKKICINTALSELDKKQKLQFDDLNDESVLYSLNSEDGVIDEFEHESNMAEIMNAIELLPERYRIVFTLYAIEDYSHEEIAQMLGIVASTSRSQYLRGKQKLLEIIKKNKQHVRSIKTIYTTA</sequence>
<comment type="similarity">
    <text evidence="1 6">Belongs to the sigma-70 factor family. ECF subfamily.</text>
</comment>
<evidence type="ECO:0000256" key="3">
    <source>
        <dbReference type="ARBA" id="ARBA00023082"/>
    </source>
</evidence>
<feature type="domain" description="RNA polymerase sigma-70 region 2" evidence="7">
    <location>
        <begin position="26"/>
        <end position="85"/>
    </location>
</feature>
<dbReference type="InterPro" id="IPR000838">
    <property type="entry name" value="RNA_pol_sigma70_ECF_CS"/>
</dbReference>
<dbReference type="Gene3D" id="1.10.1740.10">
    <property type="match status" value="1"/>
</dbReference>
<evidence type="ECO:0000259" key="7">
    <source>
        <dbReference type="Pfam" id="PF04542"/>
    </source>
</evidence>
<dbReference type="InterPro" id="IPR039425">
    <property type="entry name" value="RNA_pol_sigma-70-like"/>
</dbReference>
<feature type="domain" description="RNA polymerase sigma factor 70 region 4 type 2" evidence="8">
    <location>
        <begin position="119"/>
        <end position="170"/>
    </location>
</feature>
<dbReference type="GO" id="GO:0003677">
    <property type="term" value="F:DNA binding"/>
    <property type="evidence" value="ECO:0007669"/>
    <property type="project" value="UniProtKB-KW"/>
</dbReference>
<evidence type="ECO:0000256" key="5">
    <source>
        <dbReference type="ARBA" id="ARBA00023163"/>
    </source>
</evidence>
<dbReference type="InterPro" id="IPR013324">
    <property type="entry name" value="RNA_pol_sigma_r3/r4-like"/>
</dbReference>
<dbReference type="Proteomes" id="UP000808349">
    <property type="component" value="Unassembled WGS sequence"/>
</dbReference>
<proteinExistence type="inferred from homology"/>
<dbReference type="InterPro" id="IPR013249">
    <property type="entry name" value="RNA_pol_sigma70_r4_t2"/>
</dbReference>
<evidence type="ECO:0000256" key="4">
    <source>
        <dbReference type="ARBA" id="ARBA00023125"/>
    </source>
</evidence>
<evidence type="ECO:0000259" key="8">
    <source>
        <dbReference type="Pfam" id="PF08281"/>
    </source>
</evidence>
<dbReference type="SUPFAM" id="SSF88659">
    <property type="entry name" value="Sigma3 and sigma4 domains of RNA polymerase sigma factors"/>
    <property type="match status" value="1"/>
</dbReference>
<dbReference type="PROSITE" id="PS01063">
    <property type="entry name" value="SIGMA70_ECF"/>
    <property type="match status" value="1"/>
</dbReference>
<gene>
    <name evidence="9" type="ORF">IPO85_03370</name>
</gene>
<keyword evidence="4 6" id="KW-0238">DNA-binding</keyword>
<organism evidence="9 10">
    <name type="scientific">Candidatus Defluviibacterium haderslevense</name>
    <dbReference type="NCBI Taxonomy" id="2981993"/>
    <lineage>
        <taxon>Bacteria</taxon>
        <taxon>Pseudomonadati</taxon>
        <taxon>Bacteroidota</taxon>
        <taxon>Saprospiria</taxon>
        <taxon>Saprospirales</taxon>
        <taxon>Saprospiraceae</taxon>
        <taxon>Candidatus Defluviibacterium</taxon>
    </lineage>
</organism>
<dbReference type="SUPFAM" id="SSF88946">
    <property type="entry name" value="Sigma2 domain of RNA polymerase sigma factors"/>
    <property type="match status" value="1"/>
</dbReference>
<dbReference type="PANTHER" id="PTHR43133:SF60">
    <property type="entry name" value="RNA POLYMERASE SIGMA FACTOR SIGV"/>
    <property type="match status" value="1"/>
</dbReference>
<dbReference type="Pfam" id="PF04542">
    <property type="entry name" value="Sigma70_r2"/>
    <property type="match status" value="1"/>
</dbReference>
<dbReference type="InterPro" id="IPR014284">
    <property type="entry name" value="RNA_pol_sigma-70_dom"/>
</dbReference>